<dbReference type="Proteomes" id="UP001165101">
    <property type="component" value="Unassembled WGS sequence"/>
</dbReference>
<accession>A0ACB5TMW8</accession>
<organism evidence="1 2">
    <name type="scientific">Candida boidinii</name>
    <name type="common">Yeast</name>
    <dbReference type="NCBI Taxonomy" id="5477"/>
    <lineage>
        <taxon>Eukaryota</taxon>
        <taxon>Fungi</taxon>
        <taxon>Dikarya</taxon>
        <taxon>Ascomycota</taxon>
        <taxon>Saccharomycotina</taxon>
        <taxon>Pichiomycetes</taxon>
        <taxon>Pichiales</taxon>
        <taxon>Pichiaceae</taxon>
        <taxon>Ogataea</taxon>
        <taxon>Ogataea/Candida clade</taxon>
    </lineage>
</organism>
<proteinExistence type="predicted"/>
<protein>
    <submittedName>
        <fullName evidence="1">Unnamed protein product</fullName>
    </submittedName>
</protein>
<gene>
    <name evidence="1" type="ORF">Cboi01_000227400</name>
</gene>
<sequence>MSVEYSKYNKGELLHDKYLKIHDISEGSFGIVSLAKDVTNNNKLVAVKYITQLPNDQSDSEQEEENEENEDEDVARHNKINEDTDDDNDTELPQSRLKKKNAKKLISRSVILREAEQEIRVLQRIGQHPYITELYDSFDEFIIMEYCSRGDLYDAIRTNMVPVSTKDVVDSFLQLISAIGV</sequence>
<evidence type="ECO:0000313" key="1">
    <source>
        <dbReference type="EMBL" id="GME91376.1"/>
    </source>
</evidence>
<reference evidence="1" key="1">
    <citation type="submission" date="2023-04" db="EMBL/GenBank/DDBJ databases">
        <title>Candida boidinii NBRC 1967.</title>
        <authorList>
            <person name="Ichikawa N."/>
            <person name="Sato H."/>
            <person name="Tonouchi N."/>
        </authorList>
    </citation>
    <scope>NUCLEOTIDE SEQUENCE</scope>
    <source>
        <strain evidence="1">NBRC 1967</strain>
    </source>
</reference>
<dbReference type="EMBL" id="BSXV01000993">
    <property type="protein sequence ID" value="GME91376.1"/>
    <property type="molecule type" value="Genomic_DNA"/>
</dbReference>
<keyword evidence="2" id="KW-1185">Reference proteome</keyword>
<name>A0ACB5TMW8_CANBO</name>
<evidence type="ECO:0000313" key="2">
    <source>
        <dbReference type="Proteomes" id="UP001165101"/>
    </source>
</evidence>
<comment type="caution">
    <text evidence="1">The sequence shown here is derived from an EMBL/GenBank/DDBJ whole genome shotgun (WGS) entry which is preliminary data.</text>
</comment>